<feature type="compositionally biased region" description="Basic and acidic residues" evidence="1">
    <location>
        <begin position="772"/>
        <end position="782"/>
    </location>
</feature>
<feature type="region of interest" description="Disordered" evidence="1">
    <location>
        <begin position="2610"/>
        <end position="2647"/>
    </location>
</feature>
<feature type="compositionally biased region" description="Low complexity" evidence="1">
    <location>
        <begin position="711"/>
        <end position="730"/>
    </location>
</feature>
<feature type="region of interest" description="Disordered" evidence="1">
    <location>
        <begin position="2664"/>
        <end position="2801"/>
    </location>
</feature>
<feature type="compositionally biased region" description="Basic and acidic residues" evidence="1">
    <location>
        <begin position="1329"/>
        <end position="1345"/>
    </location>
</feature>
<feature type="compositionally biased region" description="Low complexity" evidence="1">
    <location>
        <begin position="311"/>
        <end position="338"/>
    </location>
</feature>
<feature type="compositionally biased region" description="Low complexity" evidence="1">
    <location>
        <begin position="70"/>
        <end position="91"/>
    </location>
</feature>
<feature type="compositionally biased region" description="Basic and acidic residues" evidence="1">
    <location>
        <begin position="2664"/>
        <end position="2676"/>
    </location>
</feature>
<feature type="region of interest" description="Disordered" evidence="1">
    <location>
        <begin position="2906"/>
        <end position="2963"/>
    </location>
</feature>
<feature type="compositionally biased region" description="Basic residues" evidence="1">
    <location>
        <begin position="783"/>
        <end position="792"/>
    </location>
</feature>
<feature type="region of interest" description="Disordered" evidence="1">
    <location>
        <begin position="2231"/>
        <end position="2263"/>
    </location>
</feature>
<feature type="region of interest" description="Disordered" evidence="1">
    <location>
        <begin position="2140"/>
        <end position="2199"/>
    </location>
</feature>
<evidence type="ECO:0000313" key="2">
    <source>
        <dbReference type="EMBL" id="ESS30292.1"/>
    </source>
</evidence>
<dbReference type="VEuPathDB" id="ToxoDB:TGVEG_254160"/>
<feature type="region of interest" description="Disordered" evidence="1">
    <location>
        <begin position="2497"/>
        <end position="2543"/>
    </location>
</feature>
<feature type="compositionally biased region" description="Low complexity" evidence="1">
    <location>
        <begin position="2078"/>
        <end position="2096"/>
    </location>
</feature>
<feature type="region of interest" description="Disordered" evidence="1">
    <location>
        <begin position="2563"/>
        <end position="2589"/>
    </location>
</feature>
<feature type="region of interest" description="Disordered" evidence="1">
    <location>
        <begin position="918"/>
        <end position="980"/>
    </location>
</feature>
<feature type="region of interest" description="Disordered" evidence="1">
    <location>
        <begin position="2340"/>
        <end position="2376"/>
    </location>
</feature>
<feature type="compositionally biased region" description="Basic and acidic residues" evidence="1">
    <location>
        <begin position="1657"/>
        <end position="1667"/>
    </location>
</feature>
<feature type="compositionally biased region" description="Low complexity" evidence="1">
    <location>
        <begin position="593"/>
        <end position="613"/>
    </location>
</feature>
<feature type="region of interest" description="Disordered" evidence="1">
    <location>
        <begin position="1934"/>
        <end position="1960"/>
    </location>
</feature>
<feature type="compositionally biased region" description="Basic and acidic residues" evidence="1">
    <location>
        <begin position="2171"/>
        <end position="2199"/>
    </location>
</feature>
<feature type="compositionally biased region" description="Basic and acidic residues" evidence="1">
    <location>
        <begin position="1944"/>
        <end position="1960"/>
    </location>
</feature>
<feature type="compositionally biased region" description="Basic and acidic residues" evidence="1">
    <location>
        <begin position="2576"/>
        <end position="2589"/>
    </location>
</feature>
<feature type="compositionally biased region" description="Acidic residues" evidence="1">
    <location>
        <begin position="488"/>
        <end position="500"/>
    </location>
</feature>
<feature type="compositionally biased region" description="Polar residues" evidence="1">
    <location>
        <begin position="561"/>
        <end position="572"/>
    </location>
</feature>
<feature type="region of interest" description="Disordered" evidence="1">
    <location>
        <begin position="1651"/>
        <end position="1681"/>
    </location>
</feature>
<feature type="compositionally biased region" description="Polar residues" evidence="1">
    <location>
        <begin position="2907"/>
        <end position="2917"/>
    </location>
</feature>
<feature type="compositionally biased region" description="Low complexity" evidence="1">
    <location>
        <begin position="2744"/>
        <end position="2762"/>
    </location>
</feature>
<feature type="compositionally biased region" description="Basic and acidic residues" evidence="1">
    <location>
        <begin position="2024"/>
        <end position="2066"/>
    </location>
</feature>
<dbReference type="OrthoDB" id="10551094at2759"/>
<feature type="compositionally biased region" description="Polar residues" evidence="1">
    <location>
        <begin position="2505"/>
        <end position="2519"/>
    </location>
</feature>
<feature type="region of interest" description="Disordered" evidence="1">
    <location>
        <begin position="770"/>
        <end position="804"/>
    </location>
</feature>
<feature type="compositionally biased region" description="Basic and acidic residues" evidence="1">
    <location>
        <begin position="1594"/>
        <end position="1618"/>
    </location>
</feature>
<feature type="region of interest" description="Disordered" evidence="1">
    <location>
        <begin position="1459"/>
        <end position="1487"/>
    </location>
</feature>
<feature type="compositionally biased region" description="Polar residues" evidence="1">
    <location>
        <begin position="2685"/>
        <end position="2698"/>
    </location>
</feature>
<evidence type="ECO:0000256" key="1">
    <source>
        <dbReference type="SAM" id="MobiDB-lite"/>
    </source>
</evidence>
<gene>
    <name evidence="2" type="ORF">TGVEG_254160</name>
</gene>
<feature type="compositionally biased region" description="Basic and acidic residues" evidence="1">
    <location>
        <begin position="2140"/>
        <end position="2155"/>
    </location>
</feature>
<feature type="compositionally biased region" description="Basic and acidic residues" evidence="1">
    <location>
        <begin position="501"/>
        <end position="525"/>
    </location>
</feature>
<dbReference type="EMBL" id="AAYL02000252">
    <property type="protein sequence ID" value="ESS30292.1"/>
    <property type="molecule type" value="Genomic_DNA"/>
</dbReference>
<name>V4ZD39_TOXGV</name>
<feature type="compositionally biased region" description="Polar residues" evidence="1">
    <location>
        <begin position="99"/>
        <end position="108"/>
    </location>
</feature>
<feature type="region of interest" description="Disordered" evidence="1">
    <location>
        <begin position="711"/>
        <end position="734"/>
    </location>
</feature>
<accession>V4ZD39</accession>
<dbReference type="Proteomes" id="UP000002226">
    <property type="component" value="Unassembled WGS sequence"/>
</dbReference>
<proteinExistence type="predicted"/>
<feature type="compositionally biased region" description="Basic and acidic residues" evidence="1">
    <location>
        <begin position="2231"/>
        <end position="2256"/>
    </location>
</feature>
<feature type="compositionally biased region" description="Low complexity" evidence="1">
    <location>
        <begin position="150"/>
        <end position="160"/>
    </location>
</feature>
<feature type="region of interest" description="Disordered" evidence="1">
    <location>
        <begin position="3178"/>
        <end position="3265"/>
    </location>
</feature>
<feature type="compositionally biased region" description="Basic and acidic residues" evidence="1">
    <location>
        <begin position="2632"/>
        <end position="2647"/>
    </location>
</feature>
<feature type="compositionally biased region" description="Low complexity" evidence="1">
    <location>
        <begin position="2714"/>
        <end position="2729"/>
    </location>
</feature>
<dbReference type="eggNOG" id="ENOG502R0J1">
    <property type="taxonomic scope" value="Eukaryota"/>
</dbReference>
<feature type="region of interest" description="Disordered" evidence="1">
    <location>
        <begin position="1554"/>
        <end position="1618"/>
    </location>
</feature>
<reference evidence="2" key="1">
    <citation type="submission" date="2007-03" db="EMBL/GenBank/DDBJ databases">
        <authorList>
            <person name="Paulsen I."/>
        </authorList>
    </citation>
    <scope>NUCLEOTIDE SEQUENCE</scope>
    <source>
        <strain evidence="2">VEG</strain>
    </source>
</reference>
<feature type="compositionally biased region" description="Basic and acidic residues" evidence="1">
    <location>
        <begin position="1296"/>
        <end position="1321"/>
    </location>
</feature>
<feature type="compositionally biased region" description="Low complexity" evidence="1">
    <location>
        <begin position="13"/>
        <end position="27"/>
    </location>
</feature>
<feature type="region of interest" description="Disordered" evidence="1">
    <location>
        <begin position="1285"/>
        <end position="1360"/>
    </location>
</feature>
<protein>
    <submittedName>
        <fullName evidence="2">Uncharacterized protein</fullName>
    </submittedName>
</protein>
<feature type="compositionally biased region" description="Polar residues" evidence="1">
    <location>
        <begin position="365"/>
        <end position="375"/>
    </location>
</feature>
<sequence>MHIRRERIPASFPTDSSNSSAAPSTSQPVPPSSVPNASSTLLPYTEDKRTHSPAASLYVTHHQAPVATRSAAGSASSSAATSSSFSLSPSSVPCRMLTSPLSDTNRSTAGLPLSPTVVQRSIAPHSHTAQSPRSSKVENMAPLPRRCVGSSSSHHGSPMLSSPPPPHSPSAARRERQATSHSSSRSTVAAGDPVGGCSSREESAVAPLPFLPKKREPWSVVCPAPPLSSSAHSRAPLSGSATDQQGEDATFHRSQENAPRKPTVKARDAAASPSSLPPVSSSSVSAFRLGERKLQDDAHQRRLRSPGRDASFCSLDSSSSSSPLEPSSRSSFASFFPSINATGSVTPLWPQTAASSSLPDCGGNRQVSRTSSDCPTQPAFHSEAPSPCSSTRALPRSSPFHVRREADSPPELHDGVDSKLRGRAEHSVQEPLSFFSSPPPSVIPQHSPRSTVIPASAWSRRSLPRGPSEPDADLGPLTRSWPRRRTEGEDETEPIGEEEDASPRSRGIDEIERERRPFNCELEHRTRARALQGQREDGERDADWDSEMRQTERRSLRRQIRSQNSGAENISGVQNDQQIVREPLPWTAKEQLSGLSPAGDSSPSSSLTSHRVSVSNPLLKRPSVYFPEELQNCPSWGTTFSDLCRSPHYRVSSVAPGRCVKPRRLRFRLPTPCRSSRATRATSTERPSTVQVSMKAACVSLQYQGNCRSPLPFSASSSPPSSPPSSQCPSETHSGFEEMIEDVDEKEENSSSSRVAIECAAIGAASSSASAEEARRDACGKAKEKRRQKRGGGGRGAVSSPSLRTSAPCTFSAWPSAPPFHSRQSSSSLAASEFRDAPVRTKRGNLTVDRRRAQTCEEAFVLATERAFGVTWREAVEAVKKKAGMFRRLQTIFAEDETRFRVGMRLWAEEFLAAERNAGEERGRHRRRRGQGDAGQERSEAGEIRRTTENTGELRDPGKTGGGPCGNQARSQSMHASEETPRVLTGRLLDDLVKAMAKDWKKFPIVLDIFREGAFFCGSPFLPPNTNDSITAFSSSSTSSSDRCGLRASALASPVCVSSSISSHLLLYLRVLSSFLLQLDHFYRDLGGFLPRLVRSSSASAASSACSPPLITELARLLHAILSSAPSLALPTAYAVSPSARLPSAPSFSSSRSSPGRSYLSTSAVCCVSPPYSGSTSSAPWMASPRFSRRLPAFFWQSSRTEHTEGSTSVSYRTTVRSAKAEESLASLGDLVAQLLAFLGKEDPRRFLREVIPSALNADEEAFALVALRLVPLWGEGLRSLLQGAEKTKRKKAEHRRTDGGFDKRGPLETVLHQREERGELETDESEEKEGRNEEKERTTREDPVRNNSGVKKTYRHEEAMRHTHTGYETANLDEAWIETWTAATEYLLQFCCSEISVLSLAPAAAREASVDTGKSEEEISPGTAAFSLSKSPLLLHLALLVSTLRHLGPFLMSPQTAGENAAAAETRDIETHAQPASSEKRRRKEKNALVQALNHLSNLLRHPRATVRQAASWHTATLLVSCWSSHSSRCGSSPLVSPPAAVGLSPLHSLLSVDTKDGDARDLGEKEAKAGGEPTEGTKVNEAARNARGPLALRREVQNAQREARGAANSGKKEGEIEKSCTCRAGIETAFSPLALLPLLWETKVVSWEGSAEQSEESRHGVKERESEEEEATERADRAYSGKWRSRLHLQTPKQNAWQPEPAQVFLHLLEEDRRVPRIDTPAVLAHALPALIALRPTSLRPLHLDLLAAFLLHPRTDRGAAQQILDVLAEVYIRNIRCSFASRFSAGTHATDPVCSSSPYAPLCDLDSSLRPLGSEAVGEQGNKKNDLGDTNGPIFPSTQHGILSVLFLAFCFSPSLRESCWLSTWLPSFLDQEETTLQAEMQRQRTRSQLSSAKQLERLQTPQQAYPPMEAGAFGGAAKFLLGRVEEEERRSRERRRLARRHGDGEEADQRRACDREGDQAAQLKKKEVLQNIRILCETHLATLPQGREKSRFPTLEANDEEAEEKHKEGPSAKLAAFQQPDRDLRPSVSFEGEHLGEARRRHSTEKDANMKTEVTARRENKRQPAVRSTPPRPSSISSSSSPRVSPQSPASPCCVAAVPRESAFEVEAAGGRTSPVCLVPVREALADVEARRPLWDADGRGERGVGEKETSDMSLQERGTAFCLRDACQRGEGDSKGNEESRENASPEEHERNTRKELNSFHLLEHPDRRPLSPDFLARLSSSFCEEPRVTGRHESGREGRGRQAEEKREEETASPGDAAAEEECCLVLTSFRRTVAWVLASLQGGERPKRQPKDVISTSTLPRLLPLFQLSADSENREVLFASCRLLKQRQKCQMDDPRSGDAIGSGDATGSGVCSRGAGGQDALPLPPGPTEISQDELGLVISQLALLTGQRACSAPKAGLQCPSSSSSFSRRASGCCLGEERVLPLLQHHRSKTLLRFFLRLLGDSETLPHASTWGVRDSLLGDLKLLEKDLLQRRLSSLNAELQNAMVSARPPGSCRASSQPPGTNSQDTGATRPEESTGNCWRPGLHANLRRQRDDERLRQDLFHLSRRRLKRSQSSPCLEPVGRGLGEDQAERQTDRSFFRSVRASEEAALEVMLAARNEEPGRVSGEAPAAESAARFKRQGHVEEGEAQEKEGMKQLRCESVADMDILENEHKALNRPAECDREFSPTPKSRMAGSQRTRHSVSTDSSKAHIALVSDNAQTGPASPSFSSRSPRQASSDYFSSMSLPCDIHASSYSPQPSSGGPAPTPSLSRPQSNSKIHGDSRECGQQTSSGMSTRANTMESKRNEEMPTTALLHSGLLKNEALRKRAAMLLREQEKRRKAHVRWQHRVKEVRLQQGAIEAFRRRKAEEAAAASQRALDEAIRGREADNARRRRRQNELNRCLRSSSFAAFPRATVSSLPSSSQRHPPELVKEKPERLDRSLPRPPFRSRSADNRGKGEEDGFGRQADGDAKRALVVGASRNEAETSGTSKVASCLPLSAPLSPPADSTFSSLLCGVLSPACSASPHTPSSSSSRPADWAFSSSSSSASCTSSSFSRVPPSMSCPLVSHPLIPAPGSKSDGEGEARRASQEDKAQTALACGTQAPIGLRQVSVTSPQKKACPSSNSSAFCIQERGSGSHNIKLCSCTFSASSSNDQGSRNNCWAASSSPSDPAVVSSVCIHEGVPMEQKARGPCKSSNPPDQKESQGRRHEHEKLREHEQGKVKEEENETCGDCAGRETKDMSNARSGETRGSQISSQGSQRQSSGVPCSLEGLVDRLRRGRPREIKEKRERQKAREEAILHSHEIQKTFHEHAAGLKLIFCQFRDPVTDSILEKNWSRFSSCFNLLPQREMLKIFRQVAGRRMSASALQDALVHVAASANGLSLSVNPLSPLRLSCDAQHYRQSYILHAHYHSILYISQYFIYLWTYRHMLANPAVEKGTSVR</sequence>
<feature type="compositionally biased region" description="Basic and acidic residues" evidence="1">
    <location>
        <begin position="249"/>
        <end position="259"/>
    </location>
</feature>
<organism evidence="2 3">
    <name type="scientific">Toxoplasma gondii (strain ATCC 50861 / VEG)</name>
    <dbReference type="NCBI Taxonomy" id="432359"/>
    <lineage>
        <taxon>Eukaryota</taxon>
        <taxon>Sar</taxon>
        <taxon>Alveolata</taxon>
        <taxon>Apicomplexa</taxon>
        <taxon>Conoidasida</taxon>
        <taxon>Coccidia</taxon>
        <taxon>Eucoccidiorida</taxon>
        <taxon>Eimeriorina</taxon>
        <taxon>Sarcocystidae</taxon>
        <taxon>Toxoplasma</taxon>
    </lineage>
</organism>
<feature type="compositionally biased region" description="Basic and acidic residues" evidence="1">
    <location>
        <begin position="2918"/>
        <end position="2934"/>
    </location>
</feature>
<feature type="compositionally biased region" description="Basic and acidic residues" evidence="1">
    <location>
        <begin position="3193"/>
        <end position="3217"/>
    </location>
</feature>
<feature type="compositionally biased region" description="Basic and acidic residues" evidence="1">
    <location>
        <begin position="289"/>
        <end position="300"/>
    </location>
</feature>
<feature type="compositionally biased region" description="Low complexity" evidence="1">
    <location>
        <begin position="3243"/>
        <end position="3258"/>
    </location>
</feature>
<feature type="compositionally biased region" description="Basic and acidic residues" evidence="1">
    <location>
        <begin position="2942"/>
        <end position="2963"/>
    </location>
</feature>
<feature type="compositionally biased region" description="Polar residues" evidence="1">
    <location>
        <begin position="2777"/>
        <end position="2792"/>
    </location>
</feature>
<feature type="compositionally biased region" description="Basic and acidic residues" evidence="1">
    <location>
        <begin position="935"/>
        <end position="958"/>
    </location>
</feature>
<feature type="region of interest" description="Disordered" evidence="1">
    <location>
        <begin position="3058"/>
        <end position="3087"/>
    </location>
</feature>
<evidence type="ECO:0000313" key="3">
    <source>
        <dbReference type="Proteomes" id="UP000002226"/>
    </source>
</evidence>
<keyword evidence="3" id="KW-1185">Reference proteome</keyword>
<feature type="region of interest" description="Disordered" evidence="1">
    <location>
        <begin position="1991"/>
        <end position="2098"/>
    </location>
</feature>
<feature type="region of interest" description="Disordered" evidence="1">
    <location>
        <begin position="591"/>
        <end position="613"/>
    </location>
</feature>
<dbReference type="PaxDb" id="5811-TGME49_054160"/>
<feature type="compositionally biased region" description="Basic and acidic residues" evidence="1">
    <location>
        <begin position="534"/>
        <end position="554"/>
    </location>
</feature>
<feature type="compositionally biased region" description="Low complexity" evidence="1">
    <location>
        <begin position="269"/>
        <end position="286"/>
    </location>
</feature>
<feature type="region of interest" description="Disordered" evidence="1">
    <location>
        <begin position="1"/>
        <end position="572"/>
    </location>
</feature>
<comment type="caution">
    <text evidence="2">The sequence shown here is derived from an EMBL/GenBank/DDBJ whole genome shotgun (WGS) entry which is preliminary data.</text>
</comment>
<feature type="compositionally biased region" description="Basic and acidic residues" evidence="1">
    <location>
        <begin position="3071"/>
        <end position="3086"/>
    </location>
</feature>
<feature type="compositionally biased region" description="Basic and acidic residues" evidence="1">
    <location>
        <begin position="1555"/>
        <end position="1571"/>
    </location>
</feature>
<feature type="compositionally biased region" description="Basic and acidic residues" evidence="1">
    <location>
        <begin position="402"/>
        <end position="428"/>
    </location>
</feature>